<evidence type="ECO:0000313" key="1">
    <source>
        <dbReference type="EMBL" id="SIN78024.1"/>
    </source>
</evidence>
<dbReference type="AlphaFoldDB" id="A0A1N6E4T3"/>
<dbReference type="Proteomes" id="UP000184699">
    <property type="component" value="Unassembled WGS sequence"/>
</dbReference>
<proteinExistence type="predicted"/>
<accession>A0A1N6E4T3</accession>
<sequence>MRSVAAWLTTAREALDSVSETAPNTVWFGTPGIASVAAENDRLRAGHAATVAASLRALAGTTRDGLDSLDLAEASLVRALA</sequence>
<organism evidence="1 2">
    <name type="scientific">Agromyces cerinus subsp. cerinus</name>
    <dbReference type="NCBI Taxonomy" id="232089"/>
    <lineage>
        <taxon>Bacteria</taxon>
        <taxon>Bacillati</taxon>
        <taxon>Actinomycetota</taxon>
        <taxon>Actinomycetes</taxon>
        <taxon>Micrococcales</taxon>
        <taxon>Microbacteriaceae</taxon>
        <taxon>Agromyces</taxon>
    </lineage>
</organism>
<evidence type="ECO:0000313" key="2">
    <source>
        <dbReference type="Proteomes" id="UP000184699"/>
    </source>
</evidence>
<name>A0A1N6E4T3_9MICO</name>
<dbReference type="RefSeq" id="WP_159440952.1">
    <property type="nucleotide sequence ID" value="NZ_FSRJ01000001.1"/>
</dbReference>
<reference evidence="2" key="1">
    <citation type="submission" date="2016-11" db="EMBL/GenBank/DDBJ databases">
        <authorList>
            <person name="Varghese N."/>
            <person name="Submissions S."/>
        </authorList>
    </citation>
    <scope>NUCLEOTIDE SEQUENCE [LARGE SCALE GENOMIC DNA]</scope>
    <source>
        <strain evidence="2">DSM 8595</strain>
    </source>
</reference>
<gene>
    <name evidence="1" type="ORF">SAMN05443544_1085</name>
</gene>
<keyword evidence="2" id="KW-1185">Reference proteome</keyword>
<dbReference type="EMBL" id="FSRJ01000001">
    <property type="protein sequence ID" value="SIN78024.1"/>
    <property type="molecule type" value="Genomic_DNA"/>
</dbReference>
<protein>
    <submittedName>
        <fullName evidence="1">Uncharacterized protein</fullName>
    </submittedName>
</protein>
<dbReference type="STRING" id="232089.SAMN05443544_1085"/>